<dbReference type="SUPFAM" id="SSF56112">
    <property type="entry name" value="Protein kinase-like (PK-like)"/>
    <property type="match status" value="1"/>
</dbReference>
<dbReference type="GO" id="GO:0007165">
    <property type="term" value="P:signal transduction"/>
    <property type="evidence" value="ECO:0007669"/>
    <property type="project" value="TreeGrafter"/>
</dbReference>
<evidence type="ECO:0000313" key="4">
    <source>
        <dbReference type="Proteomes" id="UP000078544"/>
    </source>
</evidence>
<evidence type="ECO:0000259" key="2">
    <source>
        <dbReference type="PROSITE" id="PS50011"/>
    </source>
</evidence>
<dbReference type="AlphaFoldDB" id="A0A166UDW5"/>
<dbReference type="Pfam" id="PF07714">
    <property type="entry name" value="PK_Tyr_Ser-Thr"/>
    <property type="match status" value="1"/>
</dbReference>
<dbReference type="Proteomes" id="UP000078544">
    <property type="component" value="Unassembled WGS sequence"/>
</dbReference>
<comment type="caution">
    <text evidence="3">The sequence shown here is derived from an EMBL/GenBank/DDBJ whole genome shotgun (WGS) entry which is preliminary data.</text>
</comment>
<feature type="compositionally biased region" description="Acidic residues" evidence="1">
    <location>
        <begin position="32"/>
        <end position="43"/>
    </location>
</feature>
<dbReference type="InterPro" id="IPR011009">
    <property type="entry name" value="Kinase-like_dom_sf"/>
</dbReference>
<feature type="domain" description="Protein kinase" evidence="2">
    <location>
        <begin position="330"/>
        <end position="570"/>
    </location>
</feature>
<dbReference type="PROSITE" id="PS50011">
    <property type="entry name" value="PROTEIN_KINASE_DOM"/>
    <property type="match status" value="1"/>
</dbReference>
<evidence type="ECO:0000313" key="3">
    <source>
        <dbReference type="EMBL" id="OAA32383.1"/>
    </source>
</evidence>
<dbReference type="GO" id="GO:0005737">
    <property type="term" value="C:cytoplasm"/>
    <property type="evidence" value="ECO:0007669"/>
    <property type="project" value="TreeGrafter"/>
</dbReference>
<keyword evidence="3" id="KW-0418">Kinase</keyword>
<sequence>MADIGDPGSGVKSQLASDDALRSASKDFIRPDDDDDDDDDDEIMQGRRLPPQETTDKDASATGSHHESSRRKVVTGLPRSQTFKRRLSEQRTHLEPTPRAPEERRAASVDRRGLQTKTDGHESDTDAHSSTFAPLSSSFFGDVGFRSTPDLVGQNDNYKLSGSNFEPKSLNHSLRLEDEAKVESFLSVDNVSVSVSQHEAMIADELDKKWILNLSMHFRDRTKREKFFVTYRENQRTWRRVTISLDYRNAPPNSLEMDLLHSRSQREKITKIYEAIRESLHDIQFYDTATNLKLETTDHRLHVHVVEDGNEIIQFPKMSQISHLDCRRVRESDITFNSHMSGFVYNVTVKGRTLIKKEIPGPETIDEFLYEVNALATLHSSNSVVRLYGVVVDDYGDEVKGLLIEYAEQGALNDILYDNCREQNDGISWSKRQKWALQIVQGLADIHESGFVQGDFTMSNIVVTAKGNAKIIDINRRGCPLGWEPPEATALIKTHHRMTLYIGVKSDLYQLGMVLWGLAMLDDEPESHGRPLVLGPEVQVPDWYRQVTEICLSADPRMRLQASTLLDMFPPDDEQDSSPDDDTWSIGGYSVDDFTHRQPYIIRTVEPSDRWDSTGRAYIDPGSEFDREIFPMRGRSPPSPLTSDGDEGALPNRYLSSTSWAANNSVRPSFSDVAEDDATLEDSEAEVASEAKVSFYPEKQEVTSAILPEADTATQEHRLEQAAALAANRRRSLGDGLQMLSTPKLSRKPTAIRDPPPGASSHGDSESEKFGTSEGGLPADAVTTRIGDMQDTRTTESEGEGGVSLQLNDEAMNHKETMPRNRTAELTRLIKLPNDTKGCTSNSDCVRPVFDELSLNPRSMAQDYTKGAMDPRTAGSMLDDYALLDARLSETFDTNENRKHARRTGIFERQLSLPLSLAGIGAGLHSGRDAGIGDETDADADYYALTRPATMPAMTFTTDI</sequence>
<dbReference type="InterPro" id="IPR000719">
    <property type="entry name" value="Prot_kinase_dom"/>
</dbReference>
<feature type="compositionally biased region" description="Basic and acidic residues" evidence="1">
    <location>
        <begin position="86"/>
        <end position="127"/>
    </location>
</feature>
<name>A0A166UDW5_9HYPO</name>
<accession>A0A166UDW5</accession>
<dbReference type="InterPro" id="IPR050167">
    <property type="entry name" value="Ser_Thr_protein_kinase"/>
</dbReference>
<dbReference type="EMBL" id="AZGY01000002">
    <property type="protein sequence ID" value="OAA32383.1"/>
    <property type="molecule type" value="Genomic_DNA"/>
</dbReference>
<dbReference type="PANTHER" id="PTHR23257:SF706">
    <property type="entry name" value="PROTO-ONCOGENE SERINE_THREONINE-PROTEIN KINASE MOS"/>
    <property type="match status" value="1"/>
</dbReference>
<dbReference type="InterPro" id="IPR001245">
    <property type="entry name" value="Ser-Thr/Tyr_kinase_cat_dom"/>
</dbReference>
<dbReference type="STRING" id="1081109.A0A166UDW5"/>
<dbReference type="GO" id="GO:0005524">
    <property type="term" value="F:ATP binding"/>
    <property type="evidence" value="ECO:0007669"/>
    <property type="project" value="InterPro"/>
</dbReference>
<dbReference type="OrthoDB" id="635774at2759"/>
<keyword evidence="4" id="KW-1185">Reference proteome</keyword>
<dbReference type="Gene3D" id="1.10.510.10">
    <property type="entry name" value="Transferase(Phosphotransferase) domain 1"/>
    <property type="match status" value="1"/>
</dbReference>
<protein>
    <submittedName>
        <fullName evidence="3">Protein kinase domain-containing protein</fullName>
    </submittedName>
</protein>
<feature type="compositionally biased region" description="Basic and acidic residues" evidence="1">
    <location>
        <begin position="54"/>
        <end position="67"/>
    </location>
</feature>
<feature type="region of interest" description="Disordered" evidence="1">
    <location>
        <begin position="734"/>
        <end position="781"/>
    </location>
</feature>
<evidence type="ECO:0000256" key="1">
    <source>
        <dbReference type="SAM" id="MobiDB-lite"/>
    </source>
</evidence>
<feature type="compositionally biased region" description="Basic and acidic residues" evidence="1">
    <location>
        <begin position="19"/>
        <end position="31"/>
    </location>
</feature>
<gene>
    <name evidence="3" type="ORF">AAL_01715</name>
</gene>
<feature type="region of interest" description="Disordered" evidence="1">
    <location>
        <begin position="1"/>
        <end position="132"/>
    </location>
</feature>
<keyword evidence="3" id="KW-0808">Transferase</keyword>
<organism evidence="3 4">
    <name type="scientific">Moelleriella libera RCEF 2490</name>
    <dbReference type="NCBI Taxonomy" id="1081109"/>
    <lineage>
        <taxon>Eukaryota</taxon>
        <taxon>Fungi</taxon>
        <taxon>Dikarya</taxon>
        <taxon>Ascomycota</taxon>
        <taxon>Pezizomycotina</taxon>
        <taxon>Sordariomycetes</taxon>
        <taxon>Hypocreomycetidae</taxon>
        <taxon>Hypocreales</taxon>
        <taxon>Clavicipitaceae</taxon>
        <taxon>Moelleriella</taxon>
    </lineage>
</organism>
<reference evidence="3 4" key="1">
    <citation type="journal article" date="2016" name="Genome Biol. Evol.">
        <title>Divergent and convergent evolution of fungal pathogenicity.</title>
        <authorList>
            <person name="Shang Y."/>
            <person name="Xiao G."/>
            <person name="Zheng P."/>
            <person name="Cen K."/>
            <person name="Zhan S."/>
            <person name="Wang C."/>
        </authorList>
    </citation>
    <scope>NUCLEOTIDE SEQUENCE [LARGE SCALE GENOMIC DNA]</scope>
    <source>
        <strain evidence="3 4">RCEF 2490</strain>
    </source>
</reference>
<dbReference type="GO" id="GO:0004672">
    <property type="term" value="F:protein kinase activity"/>
    <property type="evidence" value="ECO:0007669"/>
    <property type="project" value="InterPro"/>
</dbReference>
<proteinExistence type="predicted"/>
<feature type="region of interest" description="Disordered" evidence="1">
    <location>
        <begin position="622"/>
        <end position="648"/>
    </location>
</feature>
<dbReference type="PANTHER" id="PTHR23257">
    <property type="entry name" value="SERINE-THREONINE PROTEIN KINASE"/>
    <property type="match status" value="1"/>
</dbReference>